<feature type="region of interest" description="Disordered" evidence="3">
    <location>
        <begin position="250"/>
        <end position="271"/>
    </location>
</feature>
<comment type="similarity">
    <text evidence="1">Belongs to the peptidase S1 family.</text>
</comment>
<protein>
    <submittedName>
        <fullName evidence="6">S1 family peptidase</fullName>
    </submittedName>
</protein>
<dbReference type="PRINTS" id="PR00722">
    <property type="entry name" value="CHYMOTRYPSIN"/>
</dbReference>
<keyword evidence="2" id="KW-1015">Disulfide bond</keyword>
<proteinExistence type="inferred from homology"/>
<dbReference type="EMBL" id="JBHSKF010000001">
    <property type="protein sequence ID" value="MFC5285525.1"/>
    <property type="molecule type" value="Genomic_DNA"/>
</dbReference>
<dbReference type="InterPro" id="IPR033116">
    <property type="entry name" value="TRYPSIN_SER"/>
</dbReference>
<evidence type="ECO:0000313" key="6">
    <source>
        <dbReference type="EMBL" id="MFC5285525.1"/>
    </source>
</evidence>
<dbReference type="SMART" id="SM00020">
    <property type="entry name" value="Tryp_SPc"/>
    <property type="match status" value="1"/>
</dbReference>
<dbReference type="PANTHER" id="PTHR24276:SF98">
    <property type="entry name" value="FI18310P1-RELATED"/>
    <property type="match status" value="1"/>
</dbReference>
<dbReference type="InterPro" id="IPR001254">
    <property type="entry name" value="Trypsin_dom"/>
</dbReference>
<sequence>MRLRNIVATAVAAAVCTGGLIALTGSAQAAPPSSTPGEVQPYIIGGSPASENYPFYTKLLANGQFGCGGSLIAPLWVATAQHCISGVTSVRIGGTTLGAGETRSVVQRIAGPSGLDFALLKLGSASTQTPIPITDSALGTGSAVRIMGHGQTCPTRGCGSAPNQLMQLDTTLVTGCTANFQPNYELCVGDQTARGACYGDSGGPLVVRVNNRWELGGATSRAGRGQPTCAEAPSIYMKVPAFKSWIEGYTGDLDNPGPGPDPEPGNCSKTTYNGSLNSGASVIQPNGSYYQSTTSGVHRGCLTGPSGADFDLYLQKWNGSTWANVKSGTTPAADEQVEYSGTAGYYRWQVLSYRGAGSYTLKVDNPS</sequence>
<accession>A0ABW0EHD4</accession>
<reference evidence="7" key="1">
    <citation type="journal article" date="2019" name="Int. J. Syst. Evol. Microbiol.">
        <title>The Global Catalogue of Microorganisms (GCM) 10K type strain sequencing project: providing services to taxonomists for standard genome sequencing and annotation.</title>
        <authorList>
            <consortium name="The Broad Institute Genomics Platform"/>
            <consortium name="The Broad Institute Genome Sequencing Center for Infectious Disease"/>
            <person name="Wu L."/>
            <person name="Ma J."/>
        </authorList>
    </citation>
    <scope>NUCLEOTIDE SEQUENCE [LARGE SCALE GENOMIC DNA]</scope>
    <source>
        <strain evidence="7">CCUG 59778</strain>
    </source>
</reference>
<evidence type="ECO:0000259" key="5">
    <source>
        <dbReference type="PROSITE" id="PS50240"/>
    </source>
</evidence>
<keyword evidence="7" id="KW-1185">Reference proteome</keyword>
<dbReference type="InterPro" id="IPR009003">
    <property type="entry name" value="Peptidase_S1_PA"/>
</dbReference>
<name>A0ABW0EHD4_9PSEU</name>
<feature type="chain" id="PRO_5046321070" evidence="4">
    <location>
        <begin position="30"/>
        <end position="367"/>
    </location>
</feature>
<dbReference type="Gene3D" id="2.40.10.10">
    <property type="entry name" value="Trypsin-like serine proteases"/>
    <property type="match status" value="1"/>
</dbReference>
<dbReference type="PROSITE" id="PS50240">
    <property type="entry name" value="TRYPSIN_DOM"/>
    <property type="match status" value="1"/>
</dbReference>
<dbReference type="InterPro" id="IPR001314">
    <property type="entry name" value="Peptidase_S1A"/>
</dbReference>
<dbReference type="PROSITE" id="PS00135">
    <property type="entry name" value="TRYPSIN_SER"/>
    <property type="match status" value="1"/>
</dbReference>
<dbReference type="PANTHER" id="PTHR24276">
    <property type="entry name" value="POLYSERASE-RELATED"/>
    <property type="match status" value="1"/>
</dbReference>
<gene>
    <name evidence="6" type="ORF">ACFPM7_00545</name>
</gene>
<dbReference type="Proteomes" id="UP001596157">
    <property type="component" value="Unassembled WGS sequence"/>
</dbReference>
<dbReference type="SUPFAM" id="SSF50494">
    <property type="entry name" value="Trypsin-like serine proteases"/>
    <property type="match status" value="1"/>
</dbReference>
<evidence type="ECO:0000313" key="7">
    <source>
        <dbReference type="Proteomes" id="UP001596157"/>
    </source>
</evidence>
<evidence type="ECO:0000256" key="1">
    <source>
        <dbReference type="ARBA" id="ARBA00007664"/>
    </source>
</evidence>
<comment type="caution">
    <text evidence="6">The sequence shown here is derived from an EMBL/GenBank/DDBJ whole genome shotgun (WGS) entry which is preliminary data.</text>
</comment>
<organism evidence="6 7">
    <name type="scientific">Actinokineospora guangxiensis</name>
    <dbReference type="NCBI Taxonomy" id="1490288"/>
    <lineage>
        <taxon>Bacteria</taxon>
        <taxon>Bacillati</taxon>
        <taxon>Actinomycetota</taxon>
        <taxon>Actinomycetes</taxon>
        <taxon>Pseudonocardiales</taxon>
        <taxon>Pseudonocardiaceae</taxon>
        <taxon>Actinokineospora</taxon>
    </lineage>
</organism>
<dbReference type="InterPro" id="IPR043504">
    <property type="entry name" value="Peptidase_S1_PA_chymotrypsin"/>
</dbReference>
<feature type="domain" description="Peptidase S1" evidence="5">
    <location>
        <begin position="43"/>
        <end position="251"/>
    </location>
</feature>
<keyword evidence="4" id="KW-0732">Signal</keyword>
<evidence type="ECO:0000256" key="4">
    <source>
        <dbReference type="SAM" id="SignalP"/>
    </source>
</evidence>
<dbReference type="Pfam" id="PF00089">
    <property type="entry name" value="Trypsin"/>
    <property type="match status" value="1"/>
</dbReference>
<feature type="signal peptide" evidence="4">
    <location>
        <begin position="1"/>
        <end position="29"/>
    </location>
</feature>
<dbReference type="RefSeq" id="WP_378242544.1">
    <property type="nucleotide sequence ID" value="NZ_JBHSKF010000001.1"/>
</dbReference>
<dbReference type="Gene3D" id="2.60.120.380">
    <property type="match status" value="1"/>
</dbReference>
<dbReference type="InterPro" id="IPR050430">
    <property type="entry name" value="Peptidase_S1"/>
</dbReference>
<evidence type="ECO:0000256" key="3">
    <source>
        <dbReference type="SAM" id="MobiDB-lite"/>
    </source>
</evidence>
<evidence type="ECO:0000256" key="2">
    <source>
        <dbReference type="ARBA" id="ARBA00023157"/>
    </source>
</evidence>